<evidence type="ECO:0000256" key="1">
    <source>
        <dbReference type="ARBA" id="ARBA00004651"/>
    </source>
</evidence>
<accession>A0AA35VB91</accession>
<evidence type="ECO:0000256" key="2">
    <source>
        <dbReference type="ARBA" id="ARBA00009772"/>
    </source>
</evidence>
<keyword evidence="8" id="KW-0966">Cell projection</keyword>
<dbReference type="RefSeq" id="WP_289842011.1">
    <property type="nucleotide sequence ID" value="NZ_CATKSH010000004.1"/>
</dbReference>
<keyword evidence="9" id="KW-1185">Reference proteome</keyword>
<sequence length="270" mass="28343">MSPAHPDALLAALPMLALCFALILCRVGAVVMLMPGPGESEIPTTVRAGIAVGLTFMVMPVAQASFEKALLTDAGPIRVLALAAIELLAGGLLGWIARLAAMILPVAGQVVSLLTGLSSVLQPDATLGAEAAIFGRAFSLLAPVILLTSGSYIYPIQALVGSYTLFPPGAVLMGHGHVPMIADSSHSIVMLTQRIFTLALQLVAPFLLLSLFWQVALGIMSRVIPNLQVYNLAMPLQIFGGIALAAILIHRMLTVWLHQATDILQSMPSL</sequence>
<evidence type="ECO:0000313" key="8">
    <source>
        <dbReference type="EMBL" id="CAI9120229.1"/>
    </source>
</evidence>
<feature type="transmembrane region" description="Helical" evidence="7">
    <location>
        <begin position="102"/>
        <end position="121"/>
    </location>
</feature>
<dbReference type="Proteomes" id="UP001176960">
    <property type="component" value="Unassembled WGS sequence"/>
</dbReference>
<dbReference type="PANTHER" id="PTHR30065">
    <property type="entry name" value="FLAGELLAR BIOSYNTHETIC PROTEIN FLIR"/>
    <property type="match status" value="1"/>
</dbReference>
<evidence type="ECO:0000256" key="4">
    <source>
        <dbReference type="ARBA" id="ARBA00022692"/>
    </source>
</evidence>
<dbReference type="GO" id="GO:0006605">
    <property type="term" value="P:protein targeting"/>
    <property type="evidence" value="ECO:0007669"/>
    <property type="project" value="InterPro"/>
</dbReference>
<dbReference type="PANTHER" id="PTHR30065:SF8">
    <property type="entry name" value="FLAGELLAR BIOSYNTHETIC PROTEIN FLIR"/>
    <property type="match status" value="1"/>
</dbReference>
<evidence type="ECO:0000256" key="3">
    <source>
        <dbReference type="ARBA" id="ARBA00022475"/>
    </source>
</evidence>
<dbReference type="InterPro" id="IPR002010">
    <property type="entry name" value="T3SS_IM_R"/>
</dbReference>
<dbReference type="AlphaFoldDB" id="A0AA35VB91"/>
<proteinExistence type="inferred from homology"/>
<keyword evidence="6 7" id="KW-0472">Membrane</keyword>
<reference evidence="8" key="1">
    <citation type="submission" date="2023-03" db="EMBL/GenBank/DDBJ databases">
        <authorList>
            <person name="Cleenwerck I."/>
        </authorList>
    </citation>
    <scope>NUCLEOTIDE SEQUENCE</scope>
    <source>
        <strain evidence="8">LMG 32879</strain>
    </source>
</reference>
<evidence type="ECO:0000256" key="6">
    <source>
        <dbReference type="ARBA" id="ARBA00023136"/>
    </source>
</evidence>
<keyword evidence="3" id="KW-1003">Cell membrane</keyword>
<dbReference type="PRINTS" id="PR00953">
    <property type="entry name" value="TYPE3IMRPROT"/>
</dbReference>
<evidence type="ECO:0000256" key="5">
    <source>
        <dbReference type="ARBA" id="ARBA00022989"/>
    </source>
</evidence>
<feature type="transmembrane region" description="Helical" evidence="7">
    <location>
        <begin position="133"/>
        <end position="154"/>
    </location>
</feature>
<feature type="transmembrane region" description="Helical" evidence="7">
    <location>
        <begin position="45"/>
        <end position="65"/>
    </location>
</feature>
<evidence type="ECO:0000256" key="7">
    <source>
        <dbReference type="SAM" id="Phobius"/>
    </source>
</evidence>
<gene>
    <name evidence="8" type="ORF">LMG32879_001059</name>
</gene>
<evidence type="ECO:0000313" key="9">
    <source>
        <dbReference type="Proteomes" id="UP001176960"/>
    </source>
</evidence>
<feature type="transmembrane region" description="Helical" evidence="7">
    <location>
        <begin position="77"/>
        <end position="96"/>
    </location>
</feature>
<feature type="transmembrane region" description="Helical" evidence="7">
    <location>
        <begin position="236"/>
        <end position="257"/>
    </location>
</feature>
<dbReference type="GO" id="GO:0005886">
    <property type="term" value="C:plasma membrane"/>
    <property type="evidence" value="ECO:0007669"/>
    <property type="project" value="UniProtKB-SubCell"/>
</dbReference>
<comment type="caution">
    <text evidence="8">The sequence shown here is derived from an EMBL/GenBank/DDBJ whole genome shotgun (WGS) entry which is preliminary data.</text>
</comment>
<protein>
    <submittedName>
        <fullName evidence="8">Flagellar biosynthetic protein FliR</fullName>
    </submittedName>
</protein>
<comment type="subcellular location">
    <subcellularLocation>
        <location evidence="1">Cell membrane</location>
        <topology evidence="1">Multi-pass membrane protein</topology>
    </subcellularLocation>
</comment>
<dbReference type="Pfam" id="PF01311">
    <property type="entry name" value="Bac_export_1"/>
    <property type="match status" value="1"/>
</dbReference>
<feature type="transmembrane region" description="Helical" evidence="7">
    <location>
        <begin position="194"/>
        <end position="216"/>
    </location>
</feature>
<dbReference type="EMBL" id="CATKSH010000004">
    <property type="protein sequence ID" value="CAI9120229.1"/>
    <property type="molecule type" value="Genomic_DNA"/>
</dbReference>
<keyword evidence="5 7" id="KW-1133">Transmembrane helix</keyword>
<keyword evidence="8" id="KW-0282">Flagellum</keyword>
<organism evidence="8 9">
    <name type="scientific">Brytella acorum</name>
    <dbReference type="NCBI Taxonomy" id="2959299"/>
    <lineage>
        <taxon>Bacteria</taxon>
        <taxon>Pseudomonadati</taxon>
        <taxon>Pseudomonadota</taxon>
        <taxon>Alphaproteobacteria</taxon>
        <taxon>Acetobacterales</taxon>
        <taxon>Acetobacteraceae</taxon>
        <taxon>Brytella</taxon>
    </lineage>
</organism>
<keyword evidence="8" id="KW-0969">Cilium</keyword>
<keyword evidence="4 7" id="KW-0812">Transmembrane</keyword>
<name>A0AA35VB91_9PROT</name>
<comment type="similarity">
    <text evidence="2">Belongs to the FliR/MopE/SpaR family.</text>
</comment>